<comment type="caution">
    <text evidence="1">The sequence shown here is derived from an EMBL/GenBank/DDBJ whole genome shotgun (WGS) entry which is preliminary data.</text>
</comment>
<evidence type="ECO:0000313" key="1">
    <source>
        <dbReference type="EMBL" id="MFD1164993.1"/>
    </source>
</evidence>
<evidence type="ECO:0000313" key="2">
    <source>
        <dbReference type="Proteomes" id="UP001597205"/>
    </source>
</evidence>
<gene>
    <name evidence="1" type="ORF">ACFQ2C_05155</name>
</gene>
<accession>A0ABW3RII6</accession>
<sequence>MFWKKSKITIEGLEQSLIKSEAELSFLHAKSDTYLSKLILNSTKSNISVVEEHGKFLQKLSGFNFEDKWSFGSEISSLNEYIKLYSKVMPDNFYHKIEFDVDYHEKEIPVLILFPMVQNGLVNGYNTMGNYPLKVKLKAKDNHIVYEVSNRVNHHLINQADNKFISEFENRLQYHFGEDFNLIINSNSNLFKVTLLLKIK</sequence>
<organism evidence="1 2">
    <name type="scientific">Sphingobacterium daejeonense</name>
    <dbReference type="NCBI Taxonomy" id="371142"/>
    <lineage>
        <taxon>Bacteria</taxon>
        <taxon>Pseudomonadati</taxon>
        <taxon>Bacteroidota</taxon>
        <taxon>Sphingobacteriia</taxon>
        <taxon>Sphingobacteriales</taxon>
        <taxon>Sphingobacteriaceae</taxon>
        <taxon>Sphingobacterium</taxon>
    </lineage>
</organism>
<keyword evidence="2" id="KW-1185">Reference proteome</keyword>
<dbReference type="Proteomes" id="UP001597205">
    <property type="component" value="Unassembled WGS sequence"/>
</dbReference>
<dbReference type="EMBL" id="JBHTKY010000004">
    <property type="protein sequence ID" value="MFD1164993.1"/>
    <property type="molecule type" value="Genomic_DNA"/>
</dbReference>
<name>A0ABW3RII6_9SPHI</name>
<dbReference type="RefSeq" id="WP_380894959.1">
    <property type="nucleotide sequence ID" value="NZ_JBHTKY010000004.1"/>
</dbReference>
<protein>
    <submittedName>
        <fullName evidence="1">Uncharacterized protein</fullName>
    </submittedName>
</protein>
<reference evidence="2" key="1">
    <citation type="journal article" date="2019" name="Int. J. Syst. Evol. Microbiol.">
        <title>The Global Catalogue of Microorganisms (GCM) 10K type strain sequencing project: providing services to taxonomists for standard genome sequencing and annotation.</title>
        <authorList>
            <consortium name="The Broad Institute Genomics Platform"/>
            <consortium name="The Broad Institute Genome Sequencing Center for Infectious Disease"/>
            <person name="Wu L."/>
            <person name="Ma J."/>
        </authorList>
    </citation>
    <scope>NUCLEOTIDE SEQUENCE [LARGE SCALE GENOMIC DNA]</scope>
    <source>
        <strain evidence="2">CCUG 52468</strain>
    </source>
</reference>
<proteinExistence type="predicted"/>